<dbReference type="Proteomes" id="UP000265618">
    <property type="component" value="Unassembled WGS sequence"/>
</dbReference>
<organism evidence="1 2">
    <name type="scientific">Kipferlia bialata</name>
    <dbReference type="NCBI Taxonomy" id="797122"/>
    <lineage>
        <taxon>Eukaryota</taxon>
        <taxon>Metamonada</taxon>
        <taxon>Carpediemonas-like organisms</taxon>
        <taxon>Kipferlia</taxon>
    </lineage>
</organism>
<reference evidence="1 2" key="1">
    <citation type="journal article" date="2018" name="PLoS ONE">
        <title>The draft genome of Kipferlia bialata reveals reductive genome evolution in fornicate parasites.</title>
        <authorList>
            <person name="Tanifuji G."/>
            <person name="Takabayashi S."/>
            <person name="Kume K."/>
            <person name="Takagi M."/>
            <person name="Nakayama T."/>
            <person name="Kamikawa R."/>
            <person name="Inagaki Y."/>
            <person name="Hashimoto T."/>
        </authorList>
    </citation>
    <scope>NUCLEOTIDE SEQUENCE [LARGE SCALE GENOMIC DNA]</scope>
    <source>
        <strain evidence="1">NY0173</strain>
    </source>
</reference>
<keyword evidence="2" id="KW-1185">Reference proteome</keyword>
<protein>
    <submittedName>
        <fullName evidence="1">Uncharacterized protein</fullName>
    </submittedName>
</protein>
<feature type="non-terminal residue" evidence="1">
    <location>
        <position position="1"/>
    </location>
</feature>
<comment type="caution">
    <text evidence="1">The sequence shown here is derived from an EMBL/GenBank/DDBJ whole genome shotgun (WGS) entry which is preliminary data.</text>
</comment>
<gene>
    <name evidence="1" type="ORF">KIPB_017072</name>
</gene>
<dbReference type="EMBL" id="BDIP01011052">
    <property type="protein sequence ID" value="GCA65416.1"/>
    <property type="molecule type" value="Genomic_DNA"/>
</dbReference>
<accession>A0A391P0E9</accession>
<name>A0A391P0E9_9EUKA</name>
<evidence type="ECO:0000313" key="2">
    <source>
        <dbReference type="Proteomes" id="UP000265618"/>
    </source>
</evidence>
<proteinExistence type="predicted"/>
<sequence length="98" mass="10116">CAEVVSDFAVSSVFGSGVSTLRLAPSAAASQSPLGPFVTDILLTPGAGRSYQLYQATISGVTVLSADTDRAVVQGALSPEGVVLQGYTRVGFNRYIVY</sequence>
<evidence type="ECO:0000313" key="1">
    <source>
        <dbReference type="EMBL" id="GCA65416.1"/>
    </source>
</evidence>
<dbReference type="AlphaFoldDB" id="A0A391P0E9"/>